<feature type="transmembrane region" description="Helical" evidence="2">
    <location>
        <begin position="289"/>
        <end position="313"/>
    </location>
</feature>
<evidence type="ECO:0000313" key="3">
    <source>
        <dbReference type="EMBL" id="GFR52171.1"/>
    </source>
</evidence>
<keyword evidence="4" id="KW-1185">Reference proteome</keyword>
<organism evidence="3 4">
    <name type="scientific">Astrephomene gubernaculifera</name>
    <dbReference type="NCBI Taxonomy" id="47775"/>
    <lineage>
        <taxon>Eukaryota</taxon>
        <taxon>Viridiplantae</taxon>
        <taxon>Chlorophyta</taxon>
        <taxon>core chlorophytes</taxon>
        <taxon>Chlorophyceae</taxon>
        <taxon>CS clade</taxon>
        <taxon>Chlamydomonadales</taxon>
        <taxon>Astrephomenaceae</taxon>
        <taxon>Astrephomene</taxon>
    </lineage>
</organism>
<keyword evidence="2" id="KW-1133">Transmembrane helix</keyword>
<dbReference type="AlphaFoldDB" id="A0AAD3E5Y6"/>
<feature type="transmembrane region" description="Helical" evidence="2">
    <location>
        <begin position="407"/>
        <end position="428"/>
    </location>
</feature>
<comment type="caution">
    <text evidence="3">The sequence shown here is derived from an EMBL/GenBank/DDBJ whole genome shotgun (WGS) entry which is preliminary data.</text>
</comment>
<dbReference type="PANTHER" id="PTHR33802:SF1">
    <property type="entry name" value="XK-RELATED PROTEIN"/>
    <property type="match status" value="1"/>
</dbReference>
<proteinExistence type="predicted"/>
<evidence type="ECO:0000313" key="4">
    <source>
        <dbReference type="Proteomes" id="UP001054857"/>
    </source>
</evidence>
<reference evidence="3 4" key="1">
    <citation type="journal article" date="2021" name="Sci. Rep.">
        <title>Genome sequencing of the multicellular alga Astrephomene provides insights into convergent evolution of germ-soma differentiation.</title>
        <authorList>
            <person name="Yamashita S."/>
            <person name="Yamamoto K."/>
            <person name="Matsuzaki R."/>
            <person name="Suzuki S."/>
            <person name="Yamaguchi H."/>
            <person name="Hirooka S."/>
            <person name="Minakuchi Y."/>
            <person name="Miyagishima S."/>
            <person name="Kawachi M."/>
            <person name="Toyoda A."/>
            <person name="Nozaki H."/>
        </authorList>
    </citation>
    <scope>NUCLEOTIDE SEQUENCE [LARGE SCALE GENOMIC DNA]</scope>
    <source>
        <strain evidence="3 4">NIES-4017</strain>
    </source>
</reference>
<accession>A0AAD3E5Y6</accession>
<feature type="transmembrane region" description="Helical" evidence="2">
    <location>
        <begin position="181"/>
        <end position="202"/>
    </location>
</feature>
<name>A0AAD3E5Y6_9CHLO</name>
<gene>
    <name evidence="3" type="ORF">Agub_g14704</name>
</gene>
<feature type="transmembrane region" description="Helical" evidence="2">
    <location>
        <begin position="223"/>
        <end position="242"/>
    </location>
</feature>
<feature type="non-terminal residue" evidence="3">
    <location>
        <position position="464"/>
    </location>
</feature>
<evidence type="ECO:0000256" key="2">
    <source>
        <dbReference type="SAM" id="Phobius"/>
    </source>
</evidence>
<keyword evidence="2" id="KW-0812">Transmembrane</keyword>
<feature type="region of interest" description="Disordered" evidence="1">
    <location>
        <begin position="439"/>
        <end position="464"/>
    </location>
</feature>
<protein>
    <submittedName>
        <fullName evidence="3">Uncharacterized protein</fullName>
    </submittedName>
</protein>
<feature type="region of interest" description="Disordered" evidence="1">
    <location>
        <begin position="27"/>
        <end position="50"/>
    </location>
</feature>
<feature type="transmembrane region" description="Helical" evidence="2">
    <location>
        <begin position="262"/>
        <end position="282"/>
    </location>
</feature>
<dbReference type="PANTHER" id="PTHR33802">
    <property type="entry name" value="SI:CH211-161H7.5-RELATED"/>
    <property type="match status" value="1"/>
</dbReference>
<evidence type="ECO:0000256" key="1">
    <source>
        <dbReference type="SAM" id="MobiDB-lite"/>
    </source>
</evidence>
<keyword evidence="2" id="KW-0472">Membrane</keyword>
<dbReference type="Proteomes" id="UP001054857">
    <property type="component" value="Unassembled WGS sequence"/>
</dbReference>
<sequence length="464" mass="47403">MPESELLLPGVTRSDIQAAPLAVEVDVERSATSGDGDGPPSPQRTTPPAAASTAINVVPVPERRPSIWQLPFCAPDLSWLSIANTLLYLSLICLNVLVYSEAVWPGVGEVDRKYGPLLTPASWSYHLRDLIMFLWGLAVAAQSLAEHLGWRDYLQHRLGSLWRIQWCADCIWLVLHVSGNMAAAAVFSATSLCAALLGMHLQASLMRELHPRMQEEGQPGVPALAYLLFAAPTSLSAGWLLANQCHAITAAVVRADNGSQTIALPLGCCLIALAACMALSHLARTRDVLFGLGFAWAALAMSVSSGGYAGTYIDNGDGTYSYGYANSSSDSSGMGTGGGSGMGGSMAPLDDGYTLPPMGGLGGGGGGDYGGGGGYGNATASLGGDGDYSGYGDGSGAYYEGYRPDQLIALFAGFVVAIVAFGMVSVPLGQGMVATVRGGRGGGRGGARGGRIGGGGSGGAGAAG</sequence>
<dbReference type="EMBL" id="BMAR01000059">
    <property type="protein sequence ID" value="GFR52171.1"/>
    <property type="molecule type" value="Genomic_DNA"/>
</dbReference>